<dbReference type="InterPro" id="IPR008250">
    <property type="entry name" value="ATPase_P-typ_transduc_dom_A_sf"/>
</dbReference>
<evidence type="ECO:0000313" key="15">
    <source>
        <dbReference type="Proteomes" id="UP001165289"/>
    </source>
</evidence>
<dbReference type="Gene3D" id="3.40.1110.10">
    <property type="entry name" value="Calcium-transporting ATPase, cytoplasmic domain N"/>
    <property type="match status" value="2"/>
</dbReference>
<dbReference type="GO" id="GO:0005524">
    <property type="term" value="F:ATP binding"/>
    <property type="evidence" value="ECO:0007669"/>
    <property type="project" value="UniProtKB-UniRule"/>
</dbReference>
<dbReference type="Gene3D" id="3.40.50.1000">
    <property type="entry name" value="HAD superfamily/HAD-like"/>
    <property type="match status" value="1"/>
</dbReference>
<comment type="subcellular location">
    <subcellularLocation>
        <location evidence="1">Golgi apparatus</location>
        <location evidence="1">trans-Golgi network membrane</location>
        <topology evidence="1">Multi-pass membrane protein</topology>
    </subcellularLocation>
    <subcellularLocation>
        <location evidence="12">Membrane</location>
    </subcellularLocation>
</comment>
<dbReference type="EMBL" id="JAKMXF010000222">
    <property type="protein sequence ID" value="KAI6654634.1"/>
    <property type="molecule type" value="Genomic_DNA"/>
</dbReference>
<evidence type="ECO:0000256" key="7">
    <source>
        <dbReference type="ARBA" id="ARBA00022796"/>
    </source>
</evidence>
<dbReference type="Proteomes" id="UP001165289">
    <property type="component" value="Unassembled WGS sequence"/>
</dbReference>
<dbReference type="PRINTS" id="PR00943">
    <property type="entry name" value="CUATPASE"/>
</dbReference>
<feature type="domain" description="HMA" evidence="13">
    <location>
        <begin position="438"/>
        <end position="504"/>
    </location>
</feature>
<feature type="transmembrane region" description="Helical" evidence="12">
    <location>
        <begin position="595"/>
        <end position="617"/>
    </location>
</feature>
<feature type="transmembrane region" description="Helical" evidence="12">
    <location>
        <begin position="786"/>
        <end position="809"/>
    </location>
</feature>
<dbReference type="CDD" id="cd00371">
    <property type="entry name" value="HMA"/>
    <property type="match status" value="3"/>
</dbReference>
<dbReference type="PROSITE" id="PS00154">
    <property type="entry name" value="ATPASE_E1_E2"/>
    <property type="match status" value="1"/>
</dbReference>
<evidence type="ECO:0000256" key="1">
    <source>
        <dbReference type="ARBA" id="ARBA00004166"/>
    </source>
</evidence>
<dbReference type="PROSITE" id="PS50846">
    <property type="entry name" value="HMA_2"/>
    <property type="match status" value="3"/>
</dbReference>
<dbReference type="SUPFAM" id="SSF81653">
    <property type="entry name" value="Calcium ATPase, transduction domain A"/>
    <property type="match status" value="1"/>
</dbReference>
<dbReference type="InterPro" id="IPR023298">
    <property type="entry name" value="ATPase_P-typ_TM_dom_sf"/>
</dbReference>
<keyword evidence="8 12" id="KW-0067">ATP-binding</keyword>
<evidence type="ECO:0000256" key="4">
    <source>
        <dbReference type="ARBA" id="ARBA00022692"/>
    </source>
</evidence>
<dbReference type="GO" id="GO:0016020">
    <property type="term" value="C:membrane"/>
    <property type="evidence" value="ECO:0007669"/>
    <property type="project" value="UniProtKB-SubCell"/>
</dbReference>
<evidence type="ECO:0000313" key="14">
    <source>
        <dbReference type="EMBL" id="KAI6654634.1"/>
    </source>
</evidence>
<dbReference type="FunFam" id="2.70.150.10:FF:000002">
    <property type="entry name" value="Copper-transporting ATPase 1, putative"/>
    <property type="match status" value="1"/>
</dbReference>
<keyword evidence="7" id="KW-0187">Copper transport</keyword>
<dbReference type="SFLD" id="SFLDG00002">
    <property type="entry name" value="C1.7:_P-type_atpase_like"/>
    <property type="match status" value="1"/>
</dbReference>
<dbReference type="AlphaFoldDB" id="A0AAV7K217"/>
<dbReference type="Pfam" id="PF00403">
    <property type="entry name" value="HMA"/>
    <property type="match status" value="3"/>
</dbReference>
<feature type="transmembrane region" description="Helical" evidence="12">
    <location>
        <begin position="1208"/>
        <end position="1228"/>
    </location>
</feature>
<dbReference type="SFLD" id="SFLDS00003">
    <property type="entry name" value="Haloacid_Dehalogenase"/>
    <property type="match status" value="1"/>
</dbReference>
<evidence type="ECO:0000256" key="11">
    <source>
        <dbReference type="ARBA" id="ARBA00023136"/>
    </source>
</evidence>
<dbReference type="PRINTS" id="PR00119">
    <property type="entry name" value="CATATPASE"/>
</dbReference>
<dbReference type="InterPro" id="IPR006121">
    <property type="entry name" value="HMA_dom"/>
</dbReference>
<keyword evidence="7" id="KW-0186">Copper</keyword>
<reference evidence="14 15" key="1">
    <citation type="journal article" date="2023" name="BMC Biol.">
        <title>The compact genome of the sponge Oopsacas minuta (Hexactinellida) is lacking key metazoan core genes.</title>
        <authorList>
            <person name="Santini S."/>
            <person name="Schenkelaars Q."/>
            <person name="Jourda C."/>
            <person name="Duchesne M."/>
            <person name="Belahbib H."/>
            <person name="Rocher C."/>
            <person name="Selva M."/>
            <person name="Riesgo A."/>
            <person name="Vervoort M."/>
            <person name="Leys S.P."/>
            <person name="Kodjabachian L."/>
            <person name="Le Bivic A."/>
            <person name="Borchiellini C."/>
            <person name="Claverie J.M."/>
            <person name="Renard E."/>
        </authorList>
    </citation>
    <scope>NUCLEOTIDE SEQUENCE [LARGE SCALE GENOMIC DNA]</scope>
    <source>
        <strain evidence="14">SPO-2</strain>
    </source>
</reference>
<dbReference type="GO" id="GO:0046872">
    <property type="term" value="F:metal ion binding"/>
    <property type="evidence" value="ECO:0007669"/>
    <property type="project" value="UniProtKB-KW"/>
</dbReference>
<dbReference type="SUPFAM" id="SSF55008">
    <property type="entry name" value="HMA, heavy metal-associated domain"/>
    <property type="match status" value="4"/>
</dbReference>
<organism evidence="14 15">
    <name type="scientific">Oopsacas minuta</name>
    <dbReference type="NCBI Taxonomy" id="111878"/>
    <lineage>
        <taxon>Eukaryota</taxon>
        <taxon>Metazoa</taxon>
        <taxon>Porifera</taxon>
        <taxon>Hexactinellida</taxon>
        <taxon>Hexasterophora</taxon>
        <taxon>Lyssacinosida</taxon>
        <taxon>Leucopsacidae</taxon>
        <taxon>Oopsacas</taxon>
    </lineage>
</organism>
<dbReference type="SUPFAM" id="SSF56784">
    <property type="entry name" value="HAD-like"/>
    <property type="match status" value="1"/>
</dbReference>
<feature type="transmembrane region" description="Helical" evidence="12">
    <location>
        <begin position="551"/>
        <end position="574"/>
    </location>
</feature>
<keyword evidence="3" id="KW-0813">Transport</keyword>
<dbReference type="InterPro" id="IPR017969">
    <property type="entry name" value="Heavy-metal-associated_CS"/>
</dbReference>
<keyword evidence="7" id="KW-0406">Ion transport</keyword>
<dbReference type="FunFam" id="3.30.70.100:FF:000001">
    <property type="entry name" value="ATPase copper transporting beta"/>
    <property type="match status" value="1"/>
</dbReference>
<keyword evidence="10 12" id="KW-1133">Transmembrane helix</keyword>
<dbReference type="InterPro" id="IPR023299">
    <property type="entry name" value="ATPase_P-typ_cyto_dom_N"/>
</dbReference>
<dbReference type="InterPro" id="IPR027256">
    <property type="entry name" value="P-typ_ATPase_IB"/>
</dbReference>
<sequence length="1271" mass="140792">MSANQPYPIERLLVITQLHSNSDSWPDTIQRLSDQGIYIIPIETPDITNTSPYVFFLLRAHQYTPHDDILRLLTTSQDPEEIIILHELHRETTLLVLSLIEGMRCNSCVAKIETTMNSPENPHDTSRIYTLNKLEVFLKAKLSIAEIRKSLDVNNTSEAIEKEIQGLGFSATIAGSYQRRPWRSADRFYVRGQAVLPEDLEAQKLRLEEISNLPGICSAYFEDEQLQLVTATPQIPIISELNMTYVEKGSCSDASFSVIGMKCCKCVKKVRATLMDVPGVEGVQVHLKEKRVDVFFHQRDEVLLAIGTALNSLNFKIALMNRSNIAIGANQQEVLGEGEGEDSIRPLLGSQDISLSGQFRTATFSLEGLKGHKCVKITEERLITVNGVLSVTVKLLTQELIVKYDPPKLRDVQELIPEVANLGYRATLKEHKAESKRAVLKVVIHGMSCSSCVFVIERALKKYKGVSKASVTLSTNRAHIEYNPSVVTPREILRRIKSSGFKAEEVTGNKLAGLVNHDVTKKWAVVFLVSLIFTIPVMFTIWVPLDWFKIVILPGLQLRTLLLFCLSTVVQIVGGSQFYPPALRALRHKSASMDLLIVLATTIAYTYSLAISIWSLVEGEVKLKTFFETSPMLITFISFGRWLEHLARGKTSEALSKLISLQPTDAILVELGKNENVIKEESIATELLQKGDVVKILPGDKVPIDGTILQGKSYLDESLISGEAMPQVKSVGDTVIGGSLNTSSWLLVEVTHAGEDTMLSQILHLVQEAQTNKANVQKLADKISSVFVPIVISLSFLTFTFWITLILLAEKFQWRFLCNRNLTHINGTHLNNTAGQYTDCLYDVSYALQFTISVLAVACPCALGLATPTAVIMGTGIGASMGILIKGGQPLEKMRQTKIIVFDKTGTLTCGRPVVAQMSLLVSLEEFSKELIIWLLASAEAGSEHPLARAILNYAKDELKLQKYGRCLEFELYPGLGLKATISTIGQTRFFNCKEEYTVIVGNREIMNRNQVPISMLVGQDLTHLEREGNTLVFVAIDSQLVASLAIHDPIKPDAKQAVEIIKHLRKQVLLLTGDNKVTAKVIAKQVGIQEKDVIAEVLPSHKKECIRSLQRAGNVVCMVGDGINDSPALAQADVGIAIGSGTDIAMETADIILVKNNLLDVATAVDLSRTTVRRIYLNFIWATLYNYISIPVAAGILYPIGIMMEPWMAAAAMIFSSLTVVCSSLLLKLYRKPKYKLQWDKIVRHGTLHNSTDEYDATFEVDKATLQHEP</sequence>
<evidence type="ECO:0000256" key="2">
    <source>
        <dbReference type="ARBA" id="ARBA00012517"/>
    </source>
</evidence>
<dbReference type="SUPFAM" id="SSF81665">
    <property type="entry name" value="Calcium ATPase, transmembrane domain M"/>
    <property type="match status" value="1"/>
</dbReference>
<keyword evidence="15" id="KW-1185">Reference proteome</keyword>
<feature type="transmembrane region" description="Helical" evidence="12">
    <location>
        <begin position="852"/>
        <end position="885"/>
    </location>
</feature>
<feature type="domain" description="HMA" evidence="13">
    <location>
        <begin position="360"/>
        <end position="427"/>
    </location>
</feature>
<evidence type="ECO:0000256" key="9">
    <source>
        <dbReference type="ARBA" id="ARBA00022967"/>
    </source>
</evidence>
<keyword evidence="5 12" id="KW-0479">Metal-binding</keyword>
<dbReference type="InterPro" id="IPR059000">
    <property type="entry name" value="ATPase_P-type_domA"/>
</dbReference>
<keyword evidence="4 12" id="KW-0812">Transmembrane</keyword>
<dbReference type="Gene3D" id="3.30.70.100">
    <property type="match status" value="4"/>
</dbReference>
<dbReference type="GO" id="GO:0016887">
    <property type="term" value="F:ATP hydrolysis activity"/>
    <property type="evidence" value="ECO:0007669"/>
    <property type="project" value="InterPro"/>
</dbReference>
<name>A0AAV7K217_9METZ</name>
<evidence type="ECO:0000256" key="3">
    <source>
        <dbReference type="ARBA" id="ARBA00022448"/>
    </source>
</evidence>
<keyword evidence="9" id="KW-1278">Translocase</keyword>
<dbReference type="EC" id="7.2.2.8" evidence="2"/>
<protein>
    <recommendedName>
        <fullName evidence="2">P-type Cu(+) transporter</fullName>
        <ecNumber evidence="2">7.2.2.8</ecNumber>
    </recommendedName>
</protein>
<dbReference type="Pfam" id="PF00122">
    <property type="entry name" value="E1-E2_ATPase"/>
    <property type="match status" value="1"/>
</dbReference>
<feature type="domain" description="HMA" evidence="13">
    <location>
        <begin position="252"/>
        <end position="318"/>
    </location>
</feature>
<dbReference type="InterPro" id="IPR018303">
    <property type="entry name" value="ATPase_P-typ_P_site"/>
</dbReference>
<dbReference type="SFLD" id="SFLDF00027">
    <property type="entry name" value="p-type_atpase"/>
    <property type="match status" value="1"/>
</dbReference>
<evidence type="ECO:0000256" key="6">
    <source>
        <dbReference type="ARBA" id="ARBA00022741"/>
    </source>
</evidence>
<dbReference type="Pfam" id="PF00702">
    <property type="entry name" value="Hydrolase"/>
    <property type="match status" value="1"/>
</dbReference>
<dbReference type="NCBIfam" id="TIGR01525">
    <property type="entry name" value="ATPase-IB_hvy"/>
    <property type="match status" value="1"/>
</dbReference>
<comment type="similarity">
    <text evidence="12">Belongs to the cation transport ATPase (P-type) (TC 3.A.3) family. Type IB subfamily.</text>
</comment>
<dbReference type="SUPFAM" id="SSF81660">
    <property type="entry name" value="Metal cation-transporting ATPase, ATP-binding domain N"/>
    <property type="match status" value="1"/>
</dbReference>
<dbReference type="InterPro" id="IPR001757">
    <property type="entry name" value="P_typ_ATPase"/>
</dbReference>
<evidence type="ECO:0000259" key="13">
    <source>
        <dbReference type="PROSITE" id="PS50846"/>
    </source>
</evidence>
<dbReference type="InterPro" id="IPR023214">
    <property type="entry name" value="HAD_sf"/>
</dbReference>
<dbReference type="InterPro" id="IPR036412">
    <property type="entry name" value="HAD-like_sf"/>
</dbReference>
<keyword evidence="11 12" id="KW-0472">Membrane</keyword>
<evidence type="ECO:0000256" key="5">
    <source>
        <dbReference type="ARBA" id="ARBA00022723"/>
    </source>
</evidence>
<dbReference type="CDD" id="cd02094">
    <property type="entry name" value="P-type_ATPase_Cu-like"/>
    <property type="match status" value="1"/>
</dbReference>
<dbReference type="GO" id="GO:0005802">
    <property type="term" value="C:trans-Golgi network"/>
    <property type="evidence" value="ECO:0007669"/>
    <property type="project" value="UniProtKB-ARBA"/>
</dbReference>
<proteinExistence type="inferred from homology"/>
<feature type="transmembrane region" description="Helical" evidence="12">
    <location>
        <begin position="1180"/>
        <end position="1202"/>
    </location>
</feature>
<dbReference type="GO" id="GO:0140581">
    <property type="term" value="F:P-type monovalent copper transporter activity"/>
    <property type="evidence" value="ECO:0007669"/>
    <property type="project" value="UniProtKB-EC"/>
</dbReference>
<keyword evidence="6 12" id="KW-0547">Nucleotide-binding</keyword>
<feature type="transmembrane region" description="Helical" evidence="12">
    <location>
        <begin position="523"/>
        <end position="545"/>
    </location>
</feature>
<dbReference type="PRINTS" id="PR00942">
    <property type="entry name" value="CUATPASEI"/>
</dbReference>
<evidence type="ECO:0000256" key="8">
    <source>
        <dbReference type="ARBA" id="ARBA00022840"/>
    </source>
</evidence>
<dbReference type="Gene3D" id="2.70.150.10">
    <property type="entry name" value="Calcium-transporting ATPase, cytoplasmic transduction domain A"/>
    <property type="match status" value="1"/>
</dbReference>
<comment type="caution">
    <text evidence="14">The sequence shown here is derived from an EMBL/GenBank/DDBJ whole genome shotgun (WGS) entry which is preliminary data.</text>
</comment>
<dbReference type="InterPro" id="IPR044492">
    <property type="entry name" value="P_typ_ATPase_HD_dom"/>
</dbReference>
<evidence type="ECO:0000256" key="12">
    <source>
        <dbReference type="RuleBase" id="RU362081"/>
    </source>
</evidence>
<dbReference type="NCBIfam" id="TIGR01494">
    <property type="entry name" value="ATPase_P-type"/>
    <property type="match status" value="1"/>
</dbReference>
<gene>
    <name evidence="14" type="ORF">LOD99_1029</name>
</gene>
<dbReference type="InterPro" id="IPR036163">
    <property type="entry name" value="HMA_dom_sf"/>
</dbReference>
<accession>A0AAV7K217</accession>
<dbReference type="PROSITE" id="PS01047">
    <property type="entry name" value="HMA_1"/>
    <property type="match status" value="1"/>
</dbReference>
<dbReference type="PANTHER" id="PTHR46594:SF4">
    <property type="entry name" value="P-TYPE CATION-TRANSPORTING ATPASE"/>
    <property type="match status" value="1"/>
</dbReference>
<dbReference type="PANTHER" id="PTHR46594">
    <property type="entry name" value="P-TYPE CATION-TRANSPORTING ATPASE"/>
    <property type="match status" value="1"/>
</dbReference>
<evidence type="ECO:0000256" key="10">
    <source>
        <dbReference type="ARBA" id="ARBA00022989"/>
    </source>
</evidence>